<dbReference type="Gene3D" id="3.40.50.360">
    <property type="match status" value="1"/>
</dbReference>
<organism evidence="4 5">
    <name type="scientific">Candidatus Geothrix odensensis</name>
    <dbReference type="NCBI Taxonomy" id="2954440"/>
    <lineage>
        <taxon>Bacteria</taxon>
        <taxon>Pseudomonadati</taxon>
        <taxon>Acidobacteriota</taxon>
        <taxon>Holophagae</taxon>
        <taxon>Holophagales</taxon>
        <taxon>Holophagaceae</taxon>
        <taxon>Geothrix</taxon>
    </lineage>
</organism>
<feature type="compositionally biased region" description="Basic and acidic residues" evidence="2">
    <location>
        <begin position="159"/>
        <end position="169"/>
    </location>
</feature>
<protein>
    <submittedName>
        <fullName evidence="4">Flavodoxin family protein</fullName>
    </submittedName>
</protein>
<evidence type="ECO:0000256" key="1">
    <source>
        <dbReference type="ARBA" id="ARBA00001917"/>
    </source>
</evidence>
<dbReference type="EMBL" id="JADKCH010000001">
    <property type="protein sequence ID" value="MBK8571540.1"/>
    <property type="molecule type" value="Genomic_DNA"/>
</dbReference>
<dbReference type="SUPFAM" id="SSF52218">
    <property type="entry name" value="Flavoproteins"/>
    <property type="match status" value="1"/>
</dbReference>
<dbReference type="PANTHER" id="PTHR30546">
    <property type="entry name" value="FLAVODOXIN-RELATED PROTEIN WRBA-RELATED"/>
    <property type="match status" value="1"/>
</dbReference>
<sequence>MTKIAIVFHSGYGHTKVVAERVRAGAESVPGTQASLIPVEEVEAHWAELEAADAIVFGSPTYMGSVSGPFKTFMDASSKPWYERKWQDKLAAGFTISGSPSGDKLNTLQTLMIFAMQHGMVWVGLADLPQNEEGTNRLGSFSGVMAQAGQVAPEVEPNEADRRGAERLGQRVATASARWAKVS</sequence>
<name>A0A936F0X8_9BACT</name>
<evidence type="ECO:0000256" key="2">
    <source>
        <dbReference type="SAM" id="MobiDB-lite"/>
    </source>
</evidence>
<feature type="region of interest" description="Disordered" evidence="2">
    <location>
        <begin position="149"/>
        <end position="170"/>
    </location>
</feature>
<accession>A0A936F0X8</accession>
<dbReference type="Proteomes" id="UP000709959">
    <property type="component" value="Unassembled WGS sequence"/>
</dbReference>
<dbReference type="InterPro" id="IPR005025">
    <property type="entry name" value="FMN_Rdtase-like_dom"/>
</dbReference>
<dbReference type="GO" id="GO:0009055">
    <property type="term" value="F:electron transfer activity"/>
    <property type="evidence" value="ECO:0007669"/>
    <property type="project" value="InterPro"/>
</dbReference>
<proteinExistence type="predicted"/>
<feature type="domain" description="Flavodoxin-like" evidence="3">
    <location>
        <begin position="4"/>
        <end position="173"/>
    </location>
</feature>
<dbReference type="InterPro" id="IPR001226">
    <property type="entry name" value="Flavodoxin_CS"/>
</dbReference>
<dbReference type="InterPro" id="IPR029039">
    <property type="entry name" value="Flavoprotein-like_sf"/>
</dbReference>
<evidence type="ECO:0000313" key="4">
    <source>
        <dbReference type="EMBL" id="MBK8571540.1"/>
    </source>
</evidence>
<dbReference type="Pfam" id="PF03358">
    <property type="entry name" value="FMN_red"/>
    <property type="match status" value="1"/>
</dbReference>
<dbReference type="PROSITE" id="PS50902">
    <property type="entry name" value="FLAVODOXIN_LIKE"/>
    <property type="match status" value="1"/>
</dbReference>
<reference evidence="4 5" key="1">
    <citation type="submission" date="2020-10" db="EMBL/GenBank/DDBJ databases">
        <title>Connecting structure to function with the recovery of over 1000 high-quality activated sludge metagenome-assembled genomes encoding full-length rRNA genes using long-read sequencing.</title>
        <authorList>
            <person name="Singleton C.M."/>
            <person name="Petriglieri F."/>
            <person name="Kristensen J.M."/>
            <person name="Kirkegaard R.H."/>
            <person name="Michaelsen T.Y."/>
            <person name="Andersen M.H."/>
            <person name="Karst S.M."/>
            <person name="Dueholm M.S."/>
            <person name="Nielsen P.H."/>
            <person name="Albertsen M."/>
        </authorList>
    </citation>
    <scope>NUCLEOTIDE SEQUENCE [LARGE SCALE GENOMIC DNA]</scope>
    <source>
        <strain evidence="4">OdNE_18-Q3-R46-58_MAXAC.008</strain>
    </source>
</reference>
<evidence type="ECO:0000313" key="5">
    <source>
        <dbReference type="Proteomes" id="UP000709959"/>
    </source>
</evidence>
<comment type="cofactor">
    <cofactor evidence="1">
        <name>FMN</name>
        <dbReference type="ChEBI" id="CHEBI:58210"/>
    </cofactor>
</comment>
<dbReference type="GO" id="GO:0003955">
    <property type="term" value="F:NAD(P)H dehydrogenase (quinone) activity"/>
    <property type="evidence" value="ECO:0007669"/>
    <property type="project" value="TreeGrafter"/>
</dbReference>
<dbReference type="PANTHER" id="PTHR30546:SF23">
    <property type="entry name" value="FLAVOPROTEIN-LIKE PROTEIN YCP4-RELATED"/>
    <property type="match status" value="1"/>
</dbReference>
<dbReference type="PROSITE" id="PS00201">
    <property type="entry name" value="FLAVODOXIN"/>
    <property type="match status" value="1"/>
</dbReference>
<dbReference type="AlphaFoldDB" id="A0A936F0X8"/>
<dbReference type="GO" id="GO:0016020">
    <property type="term" value="C:membrane"/>
    <property type="evidence" value="ECO:0007669"/>
    <property type="project" value="TreeGrafter"/>
</dbReference>
<gene>
    <name evidence="4" type="ORF">IPN91_02640</name>
</gene>
<dbReference type="InterPro" id="IPR008254">
    <property type="entry name" value="Flavodoxin/NO_synth"/>
</dbReference>
<dbReference type="GO" id="GO:0010181">
    <property type="term" value="F:FMN binding"/>
    <property type="evidence" value="ECO:0007669"/>
    <property type="project" value="InterPro"/>
</dbReference>
<comment type="caution">
    <text evidence="4">The sequence shown here is derived from an EMBL/GenBank/DDBJ whole genome shotgun (WGS) entry which is preliminary data.</text>
</comment>
<evidence type="ECO:0000259" key="3">
    <source>
        <dbReference type="PROSITE" id="PS50902"/>
    </source>
</evidence>